<proteinExistence type="predicted"/>
<keyword evidence="1" id="KW-0732">Signal</keyword>
<dbReference type="SUPFAM" id="SSF49899">
    <property type="entry name" value="Concanavalin A-like lectins/glucanases"/>
    <property type="match status" value="1"/>
</dbReference>
<evidence type="ECO:0000259" key="3">
    <source>
        <dbReference type="SMART" id="SM00560"/>
    </source>
</evidence>
<accession>X1HAL8</accession>
<dbReference type="Gene3D" id="2.60.120.200">
    <property type="match status" value="1"/>
</dbReference>
<protein>
    <recommendedName>
        <fullName evidence="3">LamG-like jellyroll fold domain-containing protein</fullName>
    </recommendedName>
</protein>
<dbReference type="AlphaFoldDB" id="X1HAL8"/>
<evidence type="ECO:0000256" key="1">
    <source>
        <dbReference type="ARBA" id="ARBA00022729"/>
    </source>
</evidence>
<feature type="domain" description="LamG-like jellyroll fold" evidence="3">
    <location>
        <begin position="3"/>
        <end position="147"/>
    </location>
</feature>
<dbReference type="InterPro" id="IPR013320">
    <property type="entry name" value="ConA-like_dom_sf"/>
</dbReference>
<dbReference type="Pfam" id="PF13385">
    <property type="entry name" value="Laminin_G_3"/>
    <property type="match status" value="1"/>
</dbReference>
<dbReference type="InterPro" id="IPR006558">
    <property type="entry name" value="LamG-like"/>
</dbReference>
<evidence type="ECO:0000256" key="2">
    <source>
        <dbReference type="ARBA" id="ARBA00023157"/>
    </source>
</evidence>
<reference evidence="4" key="1">
    <citation type="journal article" date="2014" name="Front. Microbiol.">
        <title>High frequency of phylogenetically diverse reductive dehalogenase-homologous genes in deep subseafloor sedimentary metagenomes.</title>
        <authorList>
            <person name="Kawai M."/>
            <person name="Futagami T."/>
            <person name="Toyoda A."/>
            <person name="Takaki Y."/>
            <person name="Nishi S."/>
            <person name="Hori S."/>
            <person name="Arai W."/>
            <person name="Tsubouchi T."/>
            <person name="Morono Y."/>
            <person name="Uchiyama I."/>
            <person name="Ito T."/>
            <person name="Fujiyama A."/>
            <person name="Inagaki F."/>
            <person name="Takami H."/>
        </authorList>
    </citation>
    <scope>NUCLEOTIDE SEQUENCE</scope>
    <source>
        <strain evidence="4">Expedition CK06-06</strain>
    </source>
</reference>
<dbReference type="SMART" id="SM00560">
    <property type="entry name" value="LamGL"/>
    <property type="match status" value="1"/>
</dbReference>
<keyword evidence="2" id="KW-1015">Disulfide bond</keyword>
<dbReference type="EMBL" id="BARU01009847">
    <property type="protein sequence ID" value="GAH42368.1"/>
    <property type="molecule type" value="Genomic_DNA"/>
</dbReference>
<gene>
    <name evidence="4" type="ORF">S03H2_18932</name>
</gene>
<evidence type="ECO:0000313" key="4">
    <source>
        <dbReference type="EMBL" id="GAH42368.1"/>
    </source>
</evidence>
<sequence>RVQELTIEAWVNLDTLPGRQIIIRKSIDSVWGSFSLQVEKDGHLRLTVQDETNAKWPVWRTTSPLAAGGWYHIAGTFKKQKYDASDGKIYINGLAQTTTFTANGYAIGFMIEYTAGGFFIGMQHGQNYPLDGTIDEVRIWNTALTEFRLDQVAVAMDIKPGSCPNPLNVKSQGVLPVAILGTEGFDVTQVDPAIVKLEGVAPLRWAIEDVATPSEKCNTFGPDGYLDLTLKFDTQEILIKLKLSTSDLVDESEIVLSDLEDGESLMLTLTGYLYDGTPILGEDTVLIIKKGKF</sequence>
<name>X1HAL8_9ZZZZ</name>
<comment type="caution">
    <text evidence="4">The sequence shown here is derived from an EMBL/GenBank/DDBJ whole genome shotgun (WGS) entry which is preliminary data.</text>
</comment>
<organism evidence="4">
    <name type="scientific">marine sediment metagenome</name>
    <dbReference type="NCBI Taxonomy" id="412755"/>
    <lineage>
        <taxon>unclassified sequences</taxon>
        <taxon>metagenomes</taxon>
        <taxon>ecological metagenomes</taxon>
    </lineage>
</organism>
<feature type="non-terminal residue" evidence="4">
    <location>
        <position position="1"/>
    </location>
</feature>